<feature type="transmembrane region" description="Helical" evidence="1">
    <location>
        <begin position="48"/>
        <end position="72"/>
    </location>
</feature>
<feature type="transmembrane region" description="Helical" evidence="1">
    <location>
        <begin position="123"/>
        <end position="142"/>
    </location>
</feature>
<gene>
    <name evidence="2" type="ORF">GCM10023153_02180</name>
</gene>
<comment type="caution">
    <text evidence="2">The sequence shown here is derived from an EMBL/GenBank/DDBJ whole genome shotgun (WGS) entry which is preliminary data.</text>
</comment>
<sequence>MEPDPALAAVKTYRYLRIALTALVVLLFASIAIEWVGTDRCIQPSISAYYFTPVKAVFIGVLVTMGASLLALKGNTDGEDVLMNLAGMLAPGVAFIPTVASGVCGSGASPGSGDGIADAVANNMPALFITGLVVAVAALLIARHERRSGGTTFGSSLSPASRWGLALTAAVLGGGIVWFLADRDSFIARGHDAAAIPMFLAIIAVVWLNARDVRRGVQQGSMPQDRTRYVAMYRAVAIAMLLALAATVALSLLTGSTSLVFWVEVVLLVLFAVFWVIQTIELWDRGLRRP</sequence>
<name>A0ABP8JAA9_9MICO</name>
<dbReference type="EMBL" id="BAABFX010000009">
    <property type="protein sequence ID" value="GAA4387642.1"/>
    <property type="molecule type" value="Genomic_DNA"/>
</dbReference>
<evidence type="ECO:0000313" key="2">
    <source>
        <dbReference type="EMBL" id="GAA4387642.1"/>
    </source>
</evidence>
<feature type="transmembrane region" description="Helical" evidence="1">
    <location>
        <begin position="259"/>
        <end position="280"/>
    </location>
</feature>
<feature type="transmembrane region" description="Helical" evidence="1">
    <location>
        <begin position="15"/>
        <end position="36"/>
    </location>
</feature>
<keyword evidence="1" id="KW-0472">Membrane</keyword>
<reference evidence="3" key="1">
    <citation type="journal article" date="2019" name="Int. J. Syst. Evol. Microbiol.">
        <title>The Global Catalogue of Microorganisms (GCM) 10K type strain sequencing project: providing services to taxonomists for standard genome sequencing and annotation.</title>
        <authorList>
            <consortium name="The Broad Institute Genomics Platform"/>
            <consortium name="The Broad Institute Genome Sequencing Center for Infectious Disease"/>
            <person name="Wu L."/>
            <person name="Ma J."/>
        </authorList>
    </citation>
    <scope>NUCLEOTIDE SEQUENCE [LARGE SCALE GENOMIC DNA]</scope>
    <source>
        <strain evidence="3">JCM 17738</strain>
    </source>
</reference>
<evidence type="ECO:0000256" key="1">
    <source>
        <dbReference type="SAM" id="Phobius"/>
    </source>
</evidence>
<feature type="transmembrane region" description="Helical" evidence="1">
    <location>
        <begin position="193"/>
        <end position="210"/>
    </location>
</feature>
<proteinExistence type="predicted"/>
<evidence type="ECO:0000313" key="3">
    <source>
        <dbReference type="Proteomes" id="UP001500390"/>
    </source>
</evidence>
<accession>A0ABP8JAA9</accession>
<dbReference type="RefSeq" id="WP_159899321.1">
    <property type="nucleotide sequence ID" value="NZ_BAABFX010000009.1"/>
</dbReference>
<protein>
    <submittedName>
        <fullName evidence="2">Uncharacterized protein</fullName>
    </submittedName>
</protein>
<keyword evidence="1" id="KW-0812">Transmembrane</keyword>
<feature type="transmembrane region" description="Helical" evidence="1">
    <location>
        <begin position="81"/>
        <end position="103"/>
    </location>
</feature>
<organism evidence="2 3">
    <name type="scientific">Ornithinibacter aureus</name>
    <dbReference type="NCBI Taxonomy" id="622664"/>
    <lineage>
        <taxon>Bacteria</taxon>
        <taxon>Bacillati</taxon>
        <taxon>Actinomycetota</taxon>
        <taxon>Actinomycetes</taxon>
        <taxon>Micrococcales</taxon>
        <taxon>Intrasporangiaceae</taxon>
        <taxon>Ornithinibacter</taxon>
    </lineage>
</organism>
<keyword evidence="3" id="KW-1185">Reference proteome</keyword>
<keyword evidence="1" id="KW-1133">Transmembrane helix</keyword>
<feature type="transmembrane region" description="Helical" evidence="1">
    <location>
        <begin position="231"/>
        <end position="253"/>
    </location>
</feature>
<feature type="transmembrane region" description="Helical" evidence="1">
    <location>
        <begin position="163"/>
        <end position="181"/>
    </location>
</feature>
<dbReference type="Proteomes" id="UP001500390">
    <property type="component" value="Unassembled WGS sequence"/>
</dbReference>